<reference evidence="3 4" key="1">
    <citation type="submission" date="2019-03" db="EMBL/GenBank/DDBJ databases">
        <title>Paracraurococcus aquatilis NE82 genome sequence.</title>
        <authorList>
            <person name="Zhao Y."/>
            <person name="Du Z."/>
        </authorList>
    </citation>
    <scope>NUCLEOTIDE SEQUENCE [LARGE SCALE GENOMIC DNA]</scope>
    <source>
        <strain evidence="3 4">NE82</strain>
    </source>
</reference>
<evidence type="ECO:0000259" key="2">
    <source>
        <dbReference type="Pfam" id="PF16747"/>
    </source>
</evidence>
<feature type="chain" id="PRO_5020227890" description="Surface-adhesin protein E-like domain-containing protein" evidence="1">
    <location>
        <begin position="22"/>
        <end position="164"/>
    </location>
</feature>
<dbReference type="PROSITE" id="PS51257">
    <property type="entry name" value="PROKAR_LIPOPROTEIN"/>
    <property type="match status" value="1"/>
</dbReference>
<gene>
    <name evidence="3" type="ORF">EXY23_04605</name>
</gene>
<dbReference type="EMBL" id="SKBM01000003">
    <property type="protein sequence ID" value="TCZ65455.1"/>
    <property type="molecule type" value="Genomic_DNA"/>
</dbReference>
<keyword evidence="1" id="KW-0732">Signal</keyword>
<dbReference type="Pfam" id="PF16747">
    <property type="entry name" value="Adhesin_E"/>
    <property type="match status" value="1"/>
</dbReference>
<accession>A0A4R4DUA0</accession>
<name>A0A4R4DUA0_9PROT</name>
<protein>
    <recommendedName>
        <fullName evidence="2">Surface-adhesin protein E-like domain-containing protein</fullName>
    </recommendedName>
</protein>
<dbReference type="OrthoDB" id="7274439at2"/>
<feature type="domain" description="Surface-adhesin protein E-like" evidence="2">
    <location>
        <begin position="56"/>
        <end position="153"/>
    </location>
</feature>
<comment type="caution">
    <text evidence="3">The sequence shown here is derived from an EMBL/GenBank/DDBJ whole genome shotgun (WGS) entry which is preliminary data.</text>
</comment>
<keyword evidence="4" id="KW-1185">Reference proteome</keyword>
<sequence length="164" mass="17766">MLTRFLRGLLPLLLLLGCARPAPPPAPPATPVPPEVRLAPRQDWTRIPIDRRGGIAAAYEASTPVEWGDGLRRVWIVLNLSAPIRLPETGGRARSVAFLADYRCTERSWNPIEGTWYREPDAAGVELEEKPRGPGERGVQPGTLVAVFFDAACPAARAGRPAGS</sequence>
<dbReference type="Proteomes" id="UP000295023">
    <property type="component" value="Unassembled WGS sequence"/>
</dbReference>
<dbReference type="AlphaFoldDB" id="A0A4R4DUA0"/>
<evidence type="ECO:0000313" key="3">
    <source>
        <dbReference type="EMBL" id="TCZ65455.1"/>
    </source>
</evidence>
<evidence type="ECO:0000256" key="1">
    <source>
        <dbReference type="SAM" id="SignalP"/>
    </source>
</evidence>
<proteinExistence type="predicted"/>
<organism evidence="3 4">
    <name type="scientific">Roseicella aquatilis</name>
    <dbReference type="NCBI Taxonomy" id="2527868"/>
    <lineage>
        <taxon>Bacteria</taxon>
        <taxon>Pseudomonadati</taxon>
        <taxon>Pseudomonadota</taxon>
        <taxon>Alphaproteobacteria</taxon>
        <taxon>Acetobacterales</taxon>
        <taxon>Roseomonadaceae</taxon>
        <taxon>Roseicella</taxon>
    </lineage>
</organism>
<dbReference type="InterPro" id="IPR031939">
    <property type="entry name" value="Adhesin_E-like"/>
</dbReference>
<evidence type="ECO:0000313" key="4">
    <source>
        <dbReference type="Proteomes" id="UP000295023"/>
    </source>
</evidence>
<feature type="signal peptide" evidence="1">
    <location>
        <begin position="1"/>
        <end position="21"/>
    </location>
</feature>
<dbReference type="RefSeq" id="WP_132285027.1">
    <property type="nucleotide sequence ID" value="NZ_SKBM01000003.1"/>
</dbReference>